<organism evidence="1 2">
    <name type="scientific">Strongylus vulgaris</name>
    <name type="common">Blood worm</name>
    <dbReference type="NCBI Taxonomy" id="40348"/>
    <lineage>
        <taxon>Eukaryota</taxon>
        <taxon>Metazoa</taxon>
        <taxon>Ecdysozoa</taxon>
        <taxon>Nematoda</taxon>
        <taxon>Chromadorea</taxon>
        <taxon>Rhabditida</taxon>
        <taxon>Rhabditina</taxon>
        <taxon>Rhabditomorpha</taxon>
        <taxon>Strongyloidea</taxon>
        <taxon>Strongylidae</taxon>
        <taxon>Strongylus</taxon>
    </lineage>
</organism>
<protein>
    <recommendedName>
        <fullName evidence="3">S1 motif domain-containing protein</fullName>
    </recommendedName>
</protein>
<dbReference type="EMBL" id="UYYB01030154">
    <property type="protein sequence ID" value="VDM73355.1"/>
    <property type="molecule type" value="Genomic_DNA"/>
</dbReference>
<keyword evidence="2" id="KW-1185">Reference proteome</keyword>
<sequence length="232" mass="25996">MRIAKVLNAVRKKKNHGHGVLNLAFDMQADTKKFEPGQRITARVTHVDLNPLSVQFHLANGQLAKLCATAIANNYEKVYTHITHFKRNGIFRLYALRQELNPLRNYVVAEGRYESYLKQKENNDISDRRSLLINRSDVQVGFTCDGFIVKHTPDAVVVEIGPGIVGRLRKVSHPEISTTPLNSIVTVRVRKIDAQGLISLALVAIVTEAPTAVKDRKRVADKEDVVVAKKDK</sequence>
<evidence type="ECO:0000313" key="2">
    <source>
        <dbReference type="Proteomes" id="UP000270094"/>
    </source>
</evidence>
<feature type="non-terminal residue" evidence="1">
    <location>
        <position position="232"/>
    </location>
</feature>
<proteinExistence type="predicted"/>
<name>A0A3P7KS65_STRVU</name>
<reference evidence="1 2" key="1">
    <citation type="submission" date="2018-11" db="EMBL/GenBank/DDBJ databases">
        <authorList>
            <consortium name="Pathogen Informatics"/>
        </authorList>
    </citation>
    <scope>NUCLEOTIDE SEQUENCE [LARGE SCALE GENOMIC DNA]</scope>
</reference>
<dbReference type="SUPFAM" id="SSF50249">
    <property type="entry name" value="Nucleic acid-binding proteins"/>
    <property type="match status" value="1"/>
</dbReference>
<dbReference type="Proteomes" id="UP000270094">
    <property type="component" value="Unassembled WGS sequence"/>
</dbReference>
<evidence type="ECO:0008006" key="3">
    <source>
        <dbReference type="Google" id="ProtNLM"/>
    </source>
</evidence>
<dbReference type="OrthoDB" id="412781at2759"/>
<evidence type="ECO:0000313" key="1">
    <source>
        <dbReference type="EMBL" id="VDM73355.1"/>
    </source>
</evidence>
<dbReference type="AlphaFoldDB" id="A0A3P7KS65"/>
<dbReference type="InterPro" id="IPR012340">
    <property type="entry name" value="NA-bd_OB-fold"/>
</dbReference>
<gene>
    <name evidence="1" type="ORF">SVUK_LOCUS8353</name>
</gene>
<accession>A0A3P7KS65</accession>